<evidence type="ECO:0000259" key="2">
    <source>
        <dbReference type="PROSITE" id="PS51898"/>
    </source>
</evidence>
<accession>A0A1E3XEA5</accession>
<keyword evidence="1" id="KW-0233">DNA recombination</keyword>
<dbReference type="Gene3D" id="1.10.443.10">
    <property type="entry name" value="Intergrase catalytic core"/>
    <property type="match status" value="1"/>
</dbReference>
<evidence type="ECO:0000313" key="3">
    <source>
        <dbReference type="EMBL" id="ODS33971.1"/>
    </source>
</evidence>
<dbReference type="GO" id="GO:0006310">
    <property type="term" value="P:DNA recombination"/>
    <property type="evidence" value="ECO:0007669"/>
    <property type="project" value="UniProtKB-KW"/>
</dbReference>
<dbReference type="InterPro" id="IPR002104">
    <property type="entry name" value="Integrase_catalytic"/>
</dbReference>
<dbReference type="SUPFAM" id="SSF56349">
    <property type="entry name" value="DNA breaking-rejoining enzymes"/>
    <property type="match status" value="1"/>
</dbReference>
<dbReference type="GO" id="GO:0003677">
    <property type="term" value="F:DNA binding"/>
    <property type="evidence" value="ECO:0007669"/>
    <property type="project" value="InterPro"/>
</dbReference>
<evidence type="ECO:0000256" key="1">
    <source>
        <dbReference type="ARBA" id="ARBA00023172"/>
    </source>
</evidence>
<sequence>MAGVDLISIKELLGHKSLNMTLRYAHLSSGHMRSAVNKLDDILKISEQEQKDTDNVSKNENFVHNLFTPRPLVAVKK</sequence>
<dbReference type="Proteomes" id="UP000094056">
    <property type="component" value="Unassembled WGS sequence"/>
</dbReference>
<gene>
    <name evidence="3" type="ORF">SCARUB_00841</name>
</gene>
<dbReference type="InterPro" id="IPR011010">
    <property type="entry name" value="DNA_brk_join_enz"/>
</dbReference>
<protein>
    <submittedName>
        <fullName evidence="3">Site-specific recombinase</fullName>
    </submittedName>
</protein>
<dbReference type="PROSITE" id="PS51898">
    <property type="entry name" value="TYR_RECOMBINASE"/>
    <property type="match status" value="1"/>
</dbReference>
<dbReference type="EMBL" id="MAYW01000015">
    <property type="protein sequence ID" value="ODS33971.1"/>
    <property type="molecule type" value="Genomic_DNA"/>
</dbReference>
<comment type="caution">
    <text evidence="3">The sequence shown here is derived from an EMBL/GenBank/DDBJ whole genome shotgun (WGS) entry which is preliminary data.</text>
</comment>
<proteinExistence type="predicted"/>
<organism evidence="3 4">
    <name type="scientific">Candidatus Scalindua rubra</name>
    <dbReference type="NCBI Taxonomy" id="1872076"/>
    <lineage>
        <taxon>Bacteria</taxon>
        <taxon>Pseudomonadati</taxon>
        <taxon>Planctomycetota</taxon>
        <taxon>Candidatus Brocadiia</taxon>
        <taxon>Candidatus Brocadiales</taxon>
        <taxon>Candidatus Scalinduaceae</taxon>
        <taxon>Candidatus Scalindua</taxon>
    </lineage>
</organism>
<dbReference type="GO" id="GO:0015074">
    <property type="term" value="P:DNA integration"/>
    <property type="evidence" value="ECO:0007669"/>
    <property type="project" value="InterPro"/>
</dbReference>
<evidence type="ECO:0000313" key="4">
    <source>
        <dbReference type="Proteomes" id="UP000094056"/>
    </source>
</evidence>
<dbReference type="AlphaFoldDB" id="A0A1E3XEA5"/>
<feature type="domain" description="Tyr recombinase" evidence="2">
    <location>
        <begin position="1"/>
        <end position="37"/>
    </location>
</feature>
<dbReference type="InterPro" id="IPR013762">
    <property type="entry name" value="Integrase-like_cat_sf"/>
</dbReference>
<reference evidence="3 4" key="1">
    <citation type="submission" date="2016-07" db="EMBL/GenBank/DDBJ databases">
        <title>Draft genome of Scalindua rubra, obtained from a brine-seawater interface in the Red Sea, sheds light on salt adaptation in anammox bacteria.</title>
        <authorList>
            <person name="Speth D.R."/>
            <person name="Lagkouvardos I."/>
            <person name="Wang Y."/>
            <person name="Qian P.-Y."/>
            <person name="Dutilh B.E."/>
            <person name="Jetten M.S."/>
        </authorList>
    </citation>
    <scope>NUCLEOTIDE SEQUENCE [LARGE SCALE GENOMIC DNA]</scope>
    <source>
        <strain evidence="3">BSI-1</strain>
    </source>
</reference>
<name>A0A1E3XEA5_9BACT</name>